<organism evidence="1 2">
    <name type="scientific">Perkinsus olseni</name>
    <name type="common">Perkinsus atlanticus</name>
    <dbReference type="NCBI Taxonomy" id="32597"/>
    <lineage>
        <taxon>Eukaryota</taxon>
        <taxon>Sar</taxon>
        <taxon>Alveolata</taxon>
        <taxon>Perkinsozoa</taxon>
        <taxon>Perkinsea</taxon>
        <taxon>Perkinsida</taxon>
        <taxon>Perkinsidae</taxon>
        <taxon>Perkinsus</taxon>
    </lineage>
</organism>
<feature type="non-terminal residue" evidence="1">
    <location>
        <position position="108"/>
    </location>
</feature>
<accession>A0A7J6TKY6</accession>
<reference evidence="1 2" key="1">
    <citation type="submission" date="2020-04" db="EMBL/GenBank/DDBJ databases">
        <title>Perkinsus olseni comparative genomics.</title>
        <authorList>
            <person name="Bogema D.R."/>
        </authorList>
    </citation>
    <scope>NUCLEOTIDE SEQUENCE [LARGE SCALE GENOMIC DNA]</scope>
    <source>
        <strain evidence="1">ATCC PRA-205</strain>
    </source>
</reference>
<sequence>AKGEAGDPAGGASHWKTLISRHSVARLLRAAPIESSQDLRASEKLTGVAKRDTVDRMAVLHGRRLLLFNDDDNAPGSAVVAADQVTKFLPASVRRRRGPSLRRVERRK</sequence>
<evidence type="ECO:0000313" key="2">
    <source>
        <dbReference type="Proteomes" id="UP000574390"/>
    </source>
</evidence>
<name>A0A7J6TKY6_PEROL</name>
<dbReference type="Proteomes" id="UP000574390">
    <property type="component" value="Unassembled WGS sequence"/>
</dbReference>
<feature type="non-terminal residue" evidence="1">
    <location>
        <position position="1"/>
    </location>
</feature>
<gene>
    <name evidence="1" type="ORF">FOZ62_022016</name>
</gene>
<proteinExistence type="predicted"/>
<comment type="caution">
    <text evidence="1">The sequence shown here is derived from an EMBL/GenBank/DDBJ whole genome shotgun (WGS) entry which is preliminary data.</text>
</comment>
<dbReference type="EMBL" id="JABANM010006968">
    <property type="protein sequence ID" value="KAF4745076.1"/>
    <property type="molecule type" value="Genomic_DNA"/>
</dbReference>
<dbReference type="AlphaFoldDB" id="A0A7J6TKY6"/>
<evidence type="ECO:0000313" key="1">
    <source>
        <dbReference type="EMBL" id="KAF4745076.1"/>
    </source>
</evidence>
<protein>
    <submittedName>
        <fullName evidence="1">Uncharacterized protein</fullName>
    </submittedName>
</protein>